<dbReference type="Pfam" id="PF08350">
    <property type="entry name" value="FilR1_middle"/>
    <property type="match status" value="1"/>
</dbReference>
<accession>L9WM82</accession>
<dbReference type="InterPro" id="IPR013561">
    <property type="entry name" value="FilR1_middle_dom"/>
</dbReference>
<keyword evidence="4" id="KW-1185">Reference proteome</keyword>
<organism evidence="3 4">
    <name type="scientific">Natronococcus jeotgali DSM 18795</name>
    <dbReference type="NCBI Taxonomy" id="1227498"/>
    <lineage>
        <taxon>Archaea</taxon>
        <taxon>Methanobacteriati</taxon>
        <taxon>Methanobacteriota</taxon>
        <taxon>Stenosarchaea group</taxon>
        <taxon>Halobacteria</taxon>
        <taxon>Halobacteriales</taxon>
        <taxon>Natrialbaceae</taxon>
        <taxon>Natronococcus</taxon>
    </lineage>
</organism>
<protein>
    <submittedName>
        <fullName evidence="3">Transcriptional regulator-like protein</fullName>
    </submittedName>
</protein>
<evidence type="ECO:0000313" key="4">
    <source>
        <dbReference type="Proteomes" id="UP000011531"/>
    </source>
</evidence>
<dbReference type="InterPro" id="IPR036390">
    <property type="entry name" value="WH_DNA-bd_sf"/>
</dbReference>
<reference evidence="3 4" key="1">
    <citation type="journal article" date="2014" name="PLoS Genet.">
        <title>Phylogenetically driven sequencing of extremely halophilic archaea reveals strategies for static and dynamic osmo-response.</title>
        <authorList>
            <person name="Becker E.A."/>
            <person name="Seitzer P.M."/>
            <person name="Tritt A."/>
            <person name="Larsen D."/>
            <person name="Krusor M."/>
            <person name="Yao A.I."/>
            <person name="Wu D."/>
            <person name="Madern D."/>
            <person name="Eisen J.A."/>
            <person name="Darling A.E."/>
            <person name="Facciotti M.T."/>
        </authorList>
    </citation>
    <scope>NUCLEOTIDE SEQUENCE [LARGE SCALE GENOMIC DNA]</scope>
    <source>
        <strain evidence="3 4">DSM 18795</strain>
    </source>
</reference>
<evidence type="ECO:0000313" key="3">
    <source>
        <dbReference type="EMBL" id="ELY50585.1"/>
    </source>
</evidence>
<dbReference type="PATRIC" id="fig|1227498.3.peg.4465"/>
<dbReference type="EMBL" id="AOIA01000167">
    <property type="protein sequence ID" value="ELY50585.1"/>
    <property type="molecule type" value="Genomic_DNA"/>
</dbReference>
<name>L9WM82_9EURY</name>
<sequence>MYGIELLPVTTYVKIVDDMDSPENDRLAFNPPASPIVEAVMQNARNQQYLGKRLNAAGTRADPDHLGDIVRHGPVLEALRAKPLDRREIEEHLDVSRATSHRLTKWLDEQGFVEKVDSRLQLTGRGEAVTDEVLRFEANVSTVHRMGPLLDTICPHHAEFAIEPLIDSTVTVAEPTVPDRPAERFISLVSESETFRGFNTTHLAPLMISEFYQRVFDGTEAELIYTPHIAEKLCETYPLRVTEAIDRGQLTLRTREKLPYGLAIFDERVGLGGYDDDTGLMQVFVDTDSPMAREWAERVYASIKADSTPLDSQMEQ</sequence>
<feature type="domain" description="Methanogenesis regulatory protein FilR1 middle" evidence="1">
    <location>
        <begin position="178"/>
        <end position="305"/>
    </location>
</feature>
<dbReference type="Gene3D" id="1.10.10.10">
    <property type="entry name" value="Winged helix-like DNA-binding domain superfamily/Winged helix DNA-binding domain"/>
    <property type="match status" value="1"/>
</dbReference>
<feature type="domain" description="HVO-A0261-like N-terminal" evidence="2">
    <location>
        <begin position="63"/>
        <end position="143"/>
    </location>
</feature>
<comment type="caution">
    <text evidence="3">The sequence shown here is derived from an EMBL/GenBank/DDBJ whole genome shotgun (WGS) entry which is preliminary data.</text>
</comment>
<evidence type="ECO:0000259" key="1">
    <source>
        <dbReference type="Pfam" id="PF08350"/>
    </source>
</evidence>
<gene>
    <name evidence="3" type="ORF">C492_22457</name>
</gene>
<dbReference type="Proteomes" id="UP000011531">
    <property type="component" value="Unassembled WGS sequence"/>
</dbReference>
<dbReference type="InterPro" id="IPR057527">
    <property type="entry name" value="HVO_A0261-like_N"/>
</dbReference>
<evidence type="ECO:0000259" key="2">
    <source>
        <dbReference type="Pfam" id="PF25213"/>
    </source>
</evidence>
<dbReference type="Pfam" id="PF25213">
    <property type="entry name" value="HVO_A0261_N"/>
    <property type="match status" value="1"/>
</dbReference>
<dbReference type="InterPro" id="IPR036388">
    <property type="entry name" value="WH-like_DNA-bd_sf"/>
</dbReference>
<dbReference type="AlphaFoldDB" id="L9WM82"/>
<dbReference type="SUPFAM" id="SSF46785">
    <property type="entry name" value="Winged helix' DNA-binding domain"/>
    <property type="match status" value="1"/>
</dbReference>
<proteinExistence type="predicted"/>